<dbReference type="SUPFAM" id="SSF53448">
    <property type="entry name" value="Nucleotide-diphospho-sugar transferases"/>
    <property type="match status" value="1"/>
</dbReference>
<proteinExistence type="predicted"/>
<evidence type="ECO:0000259" key="3">
    <source>
        <dbReference type="Pfam" id="PF00483"/>
    </source>
</evidence>
<dbReference type="HOGENOM" id="CLU_029499_5_1_7"/>
<dbReference type="GeneID" id="74431122"/>
<sequence length="253" mass="29872">MNTLILAAGLGSRLMPLTQNSPKCMVEYKDQKIIDYELQALNDVNEIGIVGGYLFDTLKNYIKNKYDIKFFYENKNYDKTNMVYSLFCAKDFLQRCIEQKQDLLISYADIVYFKDAVLKLQNSQSDFSILVDENWKELWDKRFTNPLDDAESLIIKNDLVIELGKKTCSYDQIHAQYMGLFKFSYTFLQEVMKVYNDLDRNILYDGKDFNNMYMTSFLQLLIDKYNNAQALKFQGQWMEIDSIDDLKYNAKFI</sequence>
<dbReference type="Gene3D" id="3.90.550.10">
    <property type="entry name" value="Spore Coat Polysaccharide Biosynthesis Protein SpsA, Chain A"/>
    <property type="match status" value="1"/>
</dbReference>
<evidence type="ECO:0000256" key="1">
    <source>
        <dbReference type="ARBA" id="ARBA00022679"/>
    </source>
</evidence>
<name>W5ZRQ3_9BACT</name>
<evidence type="ECO:0000256" key="2">
    <source>
        <dbReference type="ARBA" id="ARBA00022695"/>
    </source>
</evidence>
<dbReference type="STRING" id="1031564.CINS_0306"/>
<reference evidence="4" key="1">
    <citation type="submission" date="2013-11" db="EMBL/GenBank/DDBJ databases">
        <title>Biological roles of the O-methyl phosphoramidate capsule modification in Campylobacter jejuni.</title>
        <authorList>
            <person name="van Alphen L."/>
            <person name="Wenzel C.Q."/>
            <person name="Richards M."/>
            <person name="Fodor C."/>
            <person name="Ashmus R.A."/>
            <person name="Stahl M."/>
            <person name="Karlyshev A.V."/>
            <person name="Wren B.W."/>
            <person name="Stintzi A."/>
            <person name="Miller W.G."/>
            <person name="Lowary T.L."/>
            <person name="Szymanski C.M."/>
        </authorList>
    </citation>
    <scope>NUCLEOTIDE SEQUENCE</scope>
    <source>
        <strain evidence="4">NCTC 12927</strain>
    </source>
</reference>
<reference evidence="5 6" key="2">
    <citation type="journal article" date="2014" name="Genome Biol. Evol.">
        <title>Comparative Genomics of the Campylobacter lari Group.</title>
        <authorList>
            <person name="Miller W.G."/>
            <person name="Yee E."/>
            <person name="Chapman M.H."/>
            <person name="Smith T.P."/>
            <person name="Bono J.L."/>
            <person name="Huynh S."/>
            <person name="Parker C.T."/>
            <person name="Vandamme P."/>
            <person name="Luong K."/>
            <person name="Korlach J."/>
        </authorList>
    </citation>
    <scope>NUCLEOTIDE SEQUENCE [LARGE SCALE GENOMIC DNA]</scope>
    <source>
        <strain evidence="5 6">NCTC 12927</strain>
    </source>
</reference>
<dbReference type="PANTHER" id="PTHR43584">
    <property type="entry name" value="NUCLEOTIDYL TRANSFERASE"/>
    <property type="match status" value="1"/>
</dbReference>
<dbReference type="EMBL" id="KF855249">
    <property type="protein sequence ID" value="AHI44358.1"/>
    <property type="molecule type" value="Genomic_DNA"/>
</dbReference>
<dbReference type="InterPro" id="IPR050065">
    <property type="entry name" value="GlmU-like"/>
</dbReference>
<protein>
    <submittedName>
        <fullName evidence="4">Phosphoramidate cytidylyltransferase</fullName>
    </submittedName>
</protein>
<organism evidence="4">
    <name type="scientific">Campylobacter insulaenigrae NCTC 12927</name>
    <dbReference type="NCBI Taxonomy" id="1031564"/>
    <lineage>
        <taxon>Bacteria</taxon>
        <taxon>Pseudomonadati</taxon>
        <taxon>Campylobacterota</taxon>
        <taxon>Epsilonproteobacteria</taxon>
        <taxon>Campylobacterales</taxon>
        <taxon>Campylobacteraceae</taxon>
        <taxon>Campylobacter</taxon>
    </lineage>
</organism>
<evidence type="ECO:0000313" key="6">
    <source>
        <dbReference type="Proteomes" id="UP000031163"/>
    </source>
</evidence>
<keyword evidence="2 4" id="KW-0548">Nucleotidyltransferase</keyword>
<keyword evidence="1 4" id="KW-0808">Transferase</keyword>
<dbReference type="Proteomes" id="UP000031163">
    <property type="component" value="Chromosome"/>
</dbReference>
<evidence type="ECO:0000313" key="5">
    <source>
        <dbReference type="EMBL" id="AJC87306.1"/>
    </source>
</evidence>
<dbReference type="PANTHER" id="PTHR43584:SF8">
    <property type="entry name" value="N-ACETYLMURAMATE ALPHA-1-PHOSPHATE URIDYLYLTRANSFERASE"/>
    <property type="match status" value="1"/>
</dbReference>
<accession>W5ZRQ3</accession>
<feature type="domain" description="Nucleotidyl transferase" evidence="3">
    <location>
        <begin position="3"/>
        <end position="115"/>
    </location>
</feature>
<dbReference type="EMBL" id="CP007770">
    <property type="protein sequence ID" value="AJC87306.1"/>
    <property type="molecule type" value="Genomic_DNA"/>
</dbReference>
<dbReference type="RefSeq" id="WP_039649256.1">
    <property type="nucleotide sequence ID" value="NZ_CP007770.1"/>
</dbReference>
<dbReference type="InterPro" id="IPR005835">
    <property type="entry name" value="NTP_transferase_dom"/>
</dbReference>
<dbReference type="KEGG" id="cis:CINS_0306"/>
<dbReference type="GO" id="GO:0016779">
    <property type="term" value="F:nucleotidyltransferase activity"/>
    <property type="evidence" value="ECO:0007669"/>
    <property type="project" value="UniProtKB-KW"/>
</dbReference>
<dbReference type="InterPro" id="IPR029044">
    <property type="entry name" value="Nucleotide-diphossugar_trans"/>
</dbReference>
<dbReference type="CDD" id="cd02523">
    <property type="entry name" value="PC_cytidylyltransferase"/>
    <property type="match status" value="1"/>
</dbReference>
<dbReference type="AlphaFoldDB" id="W5ZRQ3"/>
<gene>
    <name evidence="5" type="ORF">CINS_0306</name>
</gene>
<dbReference type="Pfam" id="PF00483">
    <property type="entry name" value="NTP_transferase"/>
    <property type="match status" value="1"/>
</dbReference>
<reference evidence="5" key="3">
    <citation type="submission" date="2016-07" db="EMBL/GenBank/DDBJ databases">
        <authorList>
            <person name="Miller W.G."/>
            <person name="Yee E."/>
            <person name="Chapman M.H."/>
            <person name="Smith T.P.L."/>
            <person name="Bono J.L."/>
            <person name="Huynh S."/>
            <person name="Parker C.T."/>
            <person name="Vandamme P."/>
            <person name="Luong K."/>
            <person name="Korlach J."/>
        </authorList>
    </citation>
    <scope>NUCLEOTIDE SEQUENCE</scope>
    <source>
        <strain evidence="5">NCTC 12927</strain>
    </source>
</reference>
<evidence type="ECO:0000313" key="4">
    <source>
        <dbReference type="EMBL" id="AHI44358.1"/>
    </source>
</evidence>